<evidence type="ECO:0000256" key="2">
    <source>
        <dbReference type="SAM" id="SignalP"/>
    </source>
</evidence>
<keyword evidence="5" id="KW-1185">Reference proteome</keyword>
<keyword evidence="1" id="KW-0812">Transmembrane</keyword>
<dbReference type="PANTHER" id="PTHR11319">
    <property type="entry name" value="G PROTEIN-COUPLED RECEPTOR-RELATED"/>
    <property type="match status" value="1"/>
</dbReference>
<dbReference type="AlphaFoldDB" id="A0A5C1Y7A3"/>
<dbReference type="Proteomes" id="UP000322159">
    <property type="component" value="Chromosome"/>
</dbReference>
<dbReference type="PANTHER" id="PTHR11319:SF35">
    <property type="entry name" value="OUTER MEMBRANE PROTEIN PMPC-RELATED"/>
    <property type="match status" value="1"/>
</dbReference>
<feature type="chain" id="PRO_5022813592" description="Right handed beta helix domain-containing protein" evidence="2">
    <location>
        <begin position="40"/>
        <end position="580"/>
    </location>
</feature>
<feature type="domain" description="Right handed beta helix" evidence="3">
    <location>
        <begin position="182"/>
        <end position="349"/>
    </location>
</feature>
<gene>
    <name evidence="4" type="ORF">FLP23_04400</name>
</gene>
<accession>A0A5C1Y7A3</accession>
<feature type="signal peptide" evidence="2">
    <location>
        <begin position="1"/>
        <end position="39"/>
    </location>
</feature>
<dbReference type="NCBIfam" id="NF041518">
    <property type="entry name" value="choice_anch_Q"/>
    <property type="match status" value="1"/>
</dbReference>
<dbReference type="InterPro" id="IPR059226">
    <property type="entry name" value="Choice_anch_Q_dom"/>
</dbReference>
<dbReference type="InterPro" id="IPR011050">
    <property type="entry name" value="Pectin_lyase_fold/virulence"/>
</dbReference>
<protein>
    <recommendedName>
        <fullName evidence="3">Right handed beta helix domain-containing protein</fullName>
    </recommendedName>
</protein>
<evidence type="ECO:0000259" key="3">
    <source>
        <dbReference type="Pfam" id="PF13229"/>
    </source>
</evidence>
<evidence type="ECO:0000313" key="5">
    <source>
        <dbReference type="Proteomes" id="UP000322159"/>
    </source>
</evidence>
<reference evidence="4 5" key="1">
    <citation type="submission" date="2019-09" db="EMBL/GenBank/DDBJ databases">
        <title>Genome sequencing of strain KACC 19322.</title>
        <authorList>
            <person name="Heo J."/>
            <person name="Kim S.-J."/>
            <person name="Kim J.-S."/>
            <person name="Hong S.-B."/>
            <person name="Kwon S.-W."/>
        </authorList>
    </citation>
    <scope>NUCLEOTIDE SEQUENCE [LARGE SCALE GENOMIC DNA]</scope>
    <source>
        <strain evidence="4 5">KACC 19322</strain>
    </source>
</reference>
<keyword evidence="2" id="KW-0732">Signal</keyword>
<evidence type="ECO:0000256" key="1">
    <source>
        <dbReference type="SAM" id="Phobius"/>
    </source>
</evidence>
<name>A0A5C1Y7A3_9MICO</name>
<organism evidence="4 5">
    <name type="scientific">Protaetiibacter larvae</name>
    <dbReference type="NCBI Taxonomy" id="2592654"/>
    <lineage>
        <taxon>Bacteria</taxon>
        <taxon>Bacillati</taxon>
        <taxon>Actinomycetota</taxon>
        <taxon>Actinomycetes</taxon>
        <taxon>Micrococcales</taxon>
        <taxon>Microbacteriaceae</taxon>
        <taxon>Protaetiibacter</taxon>
    </lineage>
</organism>
<dbReference type="RefSeq" id="WP_149324742.1">
    <property type="nucleotide sequence ID" value="NZ_CP043504.1"/>
</dbReference>
<keyword evidence="1" id="KW-0472">Membrane</keyword>
<feature type="transmembrane region" description="Helical" evidence="1">
    <location>
        <begin position="552"/>
        <end position="571"/>
    </location>
</feature>
<dbReference type="KEGG" id="lyk:FLP23_04400"/>
<dbReference type="SUPFAM" id="SSF51126">
    <property type="entry name" value="Pectin lyase-like"/>
    <property type="match status" value="1"/>
</dbReference>
<dbReference type="OrthoDB" id="5135378at2"/>
<dbReference type="Pfam" id="PF13229">
    <property type="entry name" value="Beta_helix"/>
    <property type="match status" value="1"/>
</dbReference>
<sequence length="580" mass="57251">MPHAPSRNLRPALFALTALALGVSLATAGLLVAPQPARAASFTVTTTADVVDTAGGCAGATLATLPGTGGLVSLREAVCAANNAAGPDVISLPAGTYVLTGASGEDYAASGDLDVWDSGAAGDGLSIVGAGSDRTIIDGDENDRLFDVYNRNAFAFALDDVTLSYGRVPSNDAGGALLTGFGSTTQLTRVVVEWSRAGNGGGIANIQGDLVLLDTVVHDNYADEAGGGVFSTAGLFQMQRSTVNNNVADTGGALWLSYDGPQAMTIEQSTIHSNAGGGAAGIYVPDTSHGMLTITDTTITDNRSATAGGAVVVAANSWTELMLSSSTVTGNVGPTGGGVIGGLGLVTVQNSIVAQNTGGDLVGTISGSYNYVGVAGAGIVDGVANNRAGTVSAPLDPQLREIGSYGGPTRTRVPLPGSPVVDTGSLCGAVDQRQVARSVCDVGAVELSAAPDTALGSAPAASTSETSATLAFTGSGGSGTLSFECALDAAAYTPCTSPTTLGALASGAHTFRVRAVDALGATDPSSATAGWTVIGAAAPELADSGAAETGTLLAAGLVLLAAGGVLLGTRLRTRLRTRRS</sequence>
<keyword evidence="1" id="KW-1133">Transmembrane helix</keyword>
<dbReference type="EMBL" id="CP043504">
    <property type="protein sequence ID" value="QEO09318.1"/>
    <property type="molecule type" value="Genomic_DNA"/>
</dbReference>
<dbReference type="InterPro" id="IPR039448">
    <property type="entry name" value="Beta_helix"/>
</dbReference>
<proteinExistence type="predicted"/>
<evidence type="ECO:0000313" key="4">
    <source>
        <dbReference type="EMBL" id="QEO09318.1"/>
    </source>
</evidence>